<dbReference type="PATRIC" id="fig|1197719.3.peg.1734"/>
<reference evidence="1 2" key="1">
    <citation type="submission" date="2013-07" db="EMBL/GenBank/DDBJ databases">
        <title>Genome sequence of Salmonella bongori N268-08 - a rare clinical isolate.</title>
        <authorList>
            <person name="Marti R."/>
            <person name="Hagens S."/>
            <person name="Loessner M.J."/>
            <person name="Klumpp J."/>
        </authorList>
    </citation>
    <scope>NUCLEOTIDE SEQUENCE [LARGE SCALE GENOMIC DNA]</scope>
    <source>
        <strain evidence="1 2">N268-08</strain>
    </source>
</reference>
<accession>S5N8J4</accession>
<dbReference type="EMBL" id="CP006608">
    <property type="protein sequence ID" value="AGR58925.1"/>
    <property type="molecule type" value="Genomic_DNA"/>
</dbReference>
<evidence type="ECO:0000313" key="1">
    <source>
        <dbReference type="EMBL" id="AGR58925.1"/>
    </source>
</evidence>
<sequence length="39" mass="4189">MVYGRGILPLSGIRSVDFVSARTFIEHTPITLMVVAGAI</sequence>
<dbReference type="AlphaFoldDB" id="S5N8J4"/>
<gene>
    <name evidence="1" type="ORF">A464_1740</name>
</gene>
<dbReference type="HOGENOM" id="CLU_3316532_0_0_6"/>
<protein>
    <submittedName>
        <fullName evidence="1">Uncharacterized protein</fullName>
    </submittedName>
</protein>
<name>S5N8J4_SALBN</name>
<evidence type="ECO:0000313" key="2">
    <source>
        <dbReference type="Proteomes" id="UP000015042"/>
    </source>
</evidence>
<organism evidence="1 2">
    <name type="scientific">Salmonella bongori N268-08</name>
    <dbReference type="NCBI Taxonomy" id="1197719"/>
    <lineage>
        <taxon>Bacteria</taxon>
        <taxon>Pseudomonadati</taxon>
        <taxon>Pseudomonadota</taxon>
        <taxon>Gammaproteobacteria</taxon>
        <taxon>Enterobacterales</taxon>
        <taxon>Enterobacteriaceae</taxon>
        <taxon>Salmonella</taxon>
    </lineage>
</organism>
<dbReference type="Proteomes" id="UP000015042">
    <property type="component" value="Chromosome"/>
</dbReference>
<proteinExistence type="predicted"/>
<dbReference type="KEGG" id="sbz:A464_1740"/>